<feature type="compositionally biased region" description="Basic and acidic residues" evidence="10">
    <location>
        <begin position="437"/>
        <end position="449"/>
    </location>
</feature>
<evidence type="ECO:0000313" key="12">
    <source>
        <dbReference type="EMBL" id="KAK7578037.1"/>
    </source>
</evidence>
<feature type="compositionally biased region" description="Polar residues" evidence="10">
    <location>
        <begin position="820"/>
        <end position="830"/>
    </location>
</feature>
<feature type="compositionally biased region" description="Low complexity" evidence="10">
    <location>
        <begin position="707"/>
        <end position="735"/>
    </location>
</feature>
<dbReference type="PROSITE" id="PS00661">
    <property type="entry name" value="FERM_2"/>
    <property type="match status" value="1"/>
</dbReference>
<dbReference type="InterPro" id="IPR035963">
    <property type="entry name" value="FERM_2"/>
</dbReference>
<dbReference type="InterPro" id="IPR014847">
    <property type="entry name" value="FA"/>
</dbReference>
<dbReference type="Pfam" id="PF09380">
    <property type="entry name" value="FERM_C"/>
    <property type="match status" value="1"/>
</dbReference>
<organism evidence="12 13">
    <name type="scientific">Parthenolecanium corni</name>
    <dbReference type="NCBI Taxonomy" id="536013"/>
    <lineage>
        <taxon>Eukaryota</taxon>
        <taxon>Metazoa</taxon>
        <taxon>Ecdysozoa</taxon>
        <taxon>Arthropoda</taxon>
        <taxon>Hexapoda</taxon>
        <taxon>Insecta</taxon>
        <taxon>Pterygota</taxon>
        <taxon>Neoptera</taxon>
        <taxon>Paraneoptera</taxon>
        <taxon>Hemiptera</taxon>
        <taxon>Sternorrhyncha</taxon>
        <taxon>Coccoidea</taxon>
        <taxon>Coccidae</taxon>
        <taxon>Parthenolecanium</taxon>
    </lineage>
</organism>
<evidence type="ECO:0000259" key="11">
    <source>
        <dbReference type="PROSITE" id="PS50057"/>
    </source>
</evidence>
<dbReference type="GO" id="GO:0016028">
    <property type="term" value="C:rhabdomere"/>
    <property type="evidence" value="ECO:0007669"/>
    <property type="project" value="UniProtKB-SubCell"/>
</dbReference>
<dbReference type="PRINTS" id="PR00935">
    <property type="entry name" value="BAND41"/>
</dbReference>
<comment type="caution">
    <text evidence="12">The sequence shown here is derived from an EMBL/GenBank/DDBJ whole genome shotgun (WGS) entry which is preliminary data.</text>
</comment>
<dbReference type="GO" id="GO:0005886">
    <property type="term" value="C:plasma membrane"/>
    <property type="evidence" value="ECO:0007669"/>
    <property type="project" value="TreeGrafter"/>
</dbReference>
<feature type="domain" description="FERM" evidence="11">
    <location>
        <begin position="31"/>
        <end position="313"/>
    </location>
</feature>
<feature type="compositionally biased region" description="Basic and acidic residues" evidence="10">
    <location>
        <begin position="531"/>
        <end position="541"/>
    </location>
</feature>
<dbReference type="InterPro" id="IPR000798">
    <property type="entry name" value="Ez/rad/moesin-like"/>
</dbReference>
<dbReference type="PRINTS" id="PR00661">
    <property type="entry name" value="ERMFAMILY"/>
</dbReference>
<feature type="compositionally biased region" description="Low complexity" evidence="10">
    <location>
        <begin position="631"/>
        <end position="644"/>
    </location>
</feature>
<dbReference type="FunFam" id="2.30.29.30:FF:000001">
    <property type="entry name" value="Erythrocyte membrane protein band 4.1"/>
    <property type="match status" value="1"/>
</dbReference>
<dbReference type="PANTHER" id="PTHR23280">
    <property type="entry name" value="4.1 G PROTEIN"/>
    <property type="match status" value="1"/>
</dbReference>
<dbReference type="SMART" id="SM01195">
    <property type="entry name" value="FA"/>
    <property type="match status" value="1"/>
</dbReference>
<dbReference type="Pfam" id="PF05902">
    <property type="entry name" value="4_1_CTD"/>
    <property type="match status" value="1"/>
</dbReference>
<dbReference type="GO" id="GO:0003779">
    <property type="term" value="F:actin binding"/>
    <property type="evidence" value="ECO:0007669"/>
    <property type="project" value="UniProtKB-KW"/>
</dbReference>
<dbReference type="GO" id="GO:0031032">
    <property type="term" value="P:actomyosin structure organization"/>
    <property type="evidence" value="ECO:0007669"/>
    <property type="project" value="TreeGrafter"/>
</dbReference>
<keyword evidence="5" id="KW-0597">Phosphoprotein</keyword>
<feature type="compositionally biased region" description="Low complexity" evidence="10">
    <location>
        <begin position="992"/>
        <end position="1002"/>
    </location>
</feature>
<dbReference type="SUPFAM" id="SSF50729">
    <property type="entry name" value="PH domain-like"/>
    <property type="match status" value="1"/>
</dbReference>
<dbReference type="InterPro" id="IPR019748">
    <property type="entry name" value="FERM_central"/>
</dbReference>
<dbReference type="SUPFAM" id="SSF47031">
    <property type="entry name" value="Second domain of FERM"/>
    <property type="match status" value="1"/>
</dbReference>
<feature type="compositionally biased region" description="Low complexity" evidence="10">
    <location>
        <begin position="484"/>
        <end position="493"/>
    </location>
</feature>
<evidence type="ECO:0000256" key="1">
    <source>
        <dbReference type="ARBA" id="ARBA00004245"/>
    </source>
</evidence>
<dbReference type="InterPro" id="IPR000299">
    <property type="entry name" value="FERM_domain"/>
</dbReference>
<dbReference type="CDD" id="cd13184">
    <property type="entry name" value="FERM_C_4_1_family"/>
    <property type="match status" value="1"/>
</dbReference>
<feature type="compositionally biased region" description="Basic and acidic residues" evidence="10">
    <location>
        <begin position="1039"/>
        <end position="1054"/>
    </location>
</feature>
<dbReference type="Pfam" id="PF00373">
    <property type="entry name" value="FERM_M"/>
    <property type="match status" value="1"/>
</dbReference>
<dbReference type="Gene3D" id="2.30.29.30">
    <property type="entry name" value="Pleckstrin-homology domain (PH domain)/Phosphotyrosine-binding domain (PTB)"/>
    <property type="match status" value="1"/>
</dbReference>
<dbReference type="SMART" id="SM01196">
    <property type="entry name" value="FERM_C"/>
    <property type="match status" value="1"/>
</dbReference>
<protein>
    <recommendedName>
        <fullName evidence="3">Moesin/ezrin/radixin homolog 1</fullName>
    </recommendedName>
</protein>
<dbReference type="Pfam" id="PF09379">
    <property type="entry name" value="FERM_N"/>
    <property type="match status" value="1"/>
</dbReference>
<dbReference type="GO" id="GO:0030182">
    <property type="term" value="P:neuron differentiation"/>
    <property type="evidence" value="ECO:0007669"/>
    <property type="project" value="UniProtKB-ARBA"/>
</dbReference>
<dbReference type="InterPro" id="IPR011993">
    <property type="entry name" value="PH-like_dom_sf"/>
</dbReference>
<keyword evidence="6" id="KW-0965">Cell junction</keyword>
<feature type="compositionally biased region" description="Polar residues" evidence="10">
    <location>
        <begin position="566"/>
        <end position="593"/>
    </location>
</feature>
<evidence type="ECO:0000256" key="4">
    <source>
        <dbReference type="ARBA" id="ARBA00022490"/>
    </source>
</evidence>
<dbReference type="GO" id="GO:0005856">
    <property type="term" value="C:cytoskeleton"/>
    <property type="evidence" value="ECO:0007669"/>
    <property type="project" value="UniProtKB-SubCell"/>
</dbReference>
<dbReference type="InterPro" id="IPR018980">
    <property type="entry name" value="FERM_PH-like_C"/>
</dbReference>
<evidence type="ECO:0000313" key="13">
    <source>
        <dbReference type="Proteomes" id="UP001367676"/>
    </source>
</evidence>
<feature type="compositionally biased region" description="Polar residues" evidence="10">
    <location>
        <begin position="1010"/>
        <end position="1021"/>
    </location>
</feature>
<feature type="region of interest" description="Disordered" evidence="10">
    <location>
        <begin position="1"/>
        <end position="22"/>
    </location>
</feature>
<dbReference type="InterPro" id="IPR018979">
    <property type="entry name" value="FERM_N"/>
</dbReference>
<dbReference type="Gene3D" id="1.20.80.10">
    <property type="match status" value="1"/>
</dbReference>
<feature type="compositionally biased region" description="Low complexity" evidence="10">
    <location>
        <begin position="777"/>
        <end position="800"/>
    </location>
</feature>
<dbReference type="FunFam" id="3.10.20.90:FF:000002">
    <property type="entry name" value="Erythrocyte protein band 4.1-like 3"/>
    <property type="match status" value="1"/>
</dbReference>
<dbReference type="InterPro" id="IPR029071">
    <property type="entry name" value="Ubiquitin-like_domsf"/>
</dbReference>
<dbReference type="GO" id="GO:0005912">
    <property type="term" value="C:adherens junction"/>
    <property type="evidence" value="ECO:0007669"/>
    <property type="project" value="UniProtKB-SubCell"/>
</dbReference>
<feature type="compositionally biased region" description="Polar residues" evidence="10">
    <location>
        <begin position="801"/>
        <end position="810"/>
    </location>
</feature>
<dbReference type="InterPro" id="IPR014352">
    <property type="entry name" value="FERM/acyl-CoA-bd_prot_sf"/>
</dbReference>
<evidence type="ECO:0000256" key="6">
    <source>
        <dbReference type="ARBA" id="ARBA00022949"/>
    </source>
</evidence>
<feature type="compositionally biased region" description="Low complexity" evidence="10">
    <location>
        <begin position="594"/>
        <end position="620"/>
    </location>
</feature>
<feature type="compositionally biased region" description="Low complexity" evidence="10">
    <location>
        <begin position="1073"/>
        <end position="1106"/>
    </location>
</feature>
<accession>A0AAN9T8Y1</accession>
<evidence type="ECO:0000256" key="7">
    <source>
        <dbReference type="ARBA" id="ARBA00023203"/>
    </source>
</evidence>
<dbReference type="PANTHER" id="PTHR23280:SF21">
    <property type="entry name" value="PROTEIN 4.1 HOMOLOG"/>
    <property type="match status" value="1"/>
</dbReference>
<evidence type="ECO:0000256" key="9">
    <source>
        <dbReference type="ARBA" id="ARBA00043944"/>
    </source>
</evidence>
<dbReference type="GO" id="GO:0009887">
    <property type="term" value="P:animal organ morphogenesis"/>
    <property type="evidence" value="ECO:0007669"/>
    <property type="project" value="UniProtKB-ARBA"/>
</dbReference>
<sequence length="1259" mass="135816">MPEAPTMTQIEPDVTDRNSKKRSLSNKDKIVVAKVTLLDGSTLDVNIERKARGEELFEKVCDYLNLLERDYFGLKYEDKNDKNNWLQLDRRILKSLKNEPWRFNFEVKFYPPDPSQLQEDITRYQLCLQIRNDILCGKLPCSFVTHALLGSYLVQSEIGDFDPKDHRDISYLNEFQFAPNQKENLVEKVMELHKSHIGLTPVDAELHYLENAKKLAMYGVDLHPAKDSEGVDIMLGVCASGLLVYRDRLRINRFAWPKILKISYKRQNFFIKVRPGEFEQYESTVGFKLANHRAAKKLWKTCVEHHTFFRLMAPEPIQKLGFFPRLGSRFRYSGRTHYETKKIPIERPAPQFQRTLSGRRHPSQSLDTLGGTRHLGEDFGLPVAQKRHTMSHAPEHIPDIDSPIKRRKPESKTSISSVKLKTRDTSSSASSIEGEYDAEKIKSSQEKTPPKKPIGGVAVLPTIGGSFPFGFGRRKKEDAKTPPKETSTSPSSVKTKETVIGDGDAVTHPIDERVEDLNAGVTTVTTKAKKGGKDKNSRDAKSTTTQSTKTNDSEKVSKTTKGKQAKSGQRSPGSPTAVASQTTITNGTIDSNAKSPSGKSKSGSGRSLLFGLGRLGSSRSSGDESKKASRKGAASGDSKGASSRVAAEDAKGAASGDSKNVEEGKGTVARPAAATDDGKGIAPMTAVALEAAKNVASRDAAKAADTKGVAKAGDAKSAAKSGDSKVPASRSAAAAEDAKSPTFGTAAATDDRKALNEEFKKAESGKQPIYASVVKTPPSSTKLISSESKTSSTAETPSPTDGKNSLNRTHTVGLAYGTADDTQNSETSPYTARKPQSTASPVSSQASSTYSKVQTSPTGSRTSPYSTKKSQPTTPVASGQTAEHFDTTSSPESTTDESSFDVSQSPLNVTTSSVTYHSSSVDELKSSKTSTTTTQVKVVGDNARSAYFAGATPANVSSSSGRTGTSVDDSEFSEFPIKTSSLNESENAGRLFSTFSTHSSSSAHDDVLSGSKSAQAENINNGGRPPYVTSTAVMTRTATIREDSDANAKNRQVEESTVAHMSTTSGRTQEQKSVTQNVVSTSTTFADNNRSLSRHSSSSSLSSNDSGTPIDFDEDQSQGLGFINGNFQQKGDAPIVPTESKLYTGDTTNVVTATTQVPLVATESRKVNLESEDGTPIDGEIVSSQTIQSKTLTVETVTYKTEKNGVVETRMEQKITIQSDGDPVDHDKALAEAIQEATAMNPDMTVEKIEIQQQQQPAT</sequence>
<dbReference type="SUPFAM" id="SSF54236">
    <property type="entry name" value="Ubiquitin-like"/>
    <property type="match status" value="1"/>
</dbReference>
<dbReference type="Proteomes" id="UP001367676">
    <property type="component" value="Unassembled WGS sequence"/>
</dbReference>
<feature type="compositionally biased region" description="Polar residues" evidence="10">
    <location>
        <begin position="412"/>
        <end position="431"/>
    </location>
</feature>
<comment type="subcellular location">
    <subcellularLocation>
        <location evidence="2">Cell junction</location>
        <location evidence="2">Adherens junction</location>
    </subcellularLocation>
    <subcellularLocation>
        <location evidence="9">Cell projection</location>
        <location evidence="9">Rhabdomere</location>
    </subcellularLocation>
    <subcellularLocation>
        <location evidence="1">Cytoplasm</location>
        <location evidence="1">Cytoskeleton</location>
    </subcellularLocation>
</comment>
<keyword evidence="7" id="KW-0009">Actin-binding</keyword>
<dbReference type="AlphaFoldDB" id="A0AAN9T8Y1"/>
<evidence type="ECO:0000256" key="2">
    <source>
        <dbReference type="ARBA" id="ARBA00004536"/>
    </source>
</evidence>
<feature type="compositionally biased region" description="Polar residues" evidence="10">
    <location>
        <begin position="852"/>
        <end position="881"/>
    </location>
</feature>
<dbReference type="GO" id="GO:0005198">
    <property type="term" value="F:structural molecule activity"/>
    <property type="evidence" value="ECO:0007669"/>
    <property type="project" value="InterPro"/>
</dbReference>
<feature type="compositionally biased region" description="Low complexity" evidence="10">
    <location>
        <begin position="956"/>
        <end position="967"/>
    </location>
</feature>
<dbReference type="CDD" id="cd14473">
    <property type="entry name" value="FERM_B-lobe"/>
    <property type="match status" value="1"/>
</dbReference>
<gene>
    <name evidence="12" type="ORF">V9T40_010242</name>
</gene>
<dbReference type="FunFam" id="1.20.80.10:FF:000001">
    <property type="entry name" value="Erythrocyte membrane protein band 4.1"/>
    <property type="match status" value="1"/>
</dbReference>
<evidence type="ECO:0000256" key="5">
    <source>
        <dbReference type="ARBA" id="ARBA00022553"/>
    </source>
</evidence>
<feature type="region of interest" description="Disordered" evidence="10">
    <location>
        <begin position="950"/>
        <end position="1133"/>
    </location>
</feature>
<dbReference type="InterPro" id="IPR019749">
    <property type="entry name" value="Band_41_domain"/>
</dbReference>
<evidence type="ECO:0000256" key="3">
    <source>
        <dbReference type="ARBA" id="ARBA00022025"/>
    </source>
</evidence>
<evidence type="ECO:0000256" key="8">
    <source>
        <dbReference type="ARBA" id="ARBA00023212"/>
    </source>
</evidence>
<dbReference type="InterPro" id="IPR008379">
    <property type="entry name" value="Band_4.1_C"/>
</dbReference>
<evidence type="ECO:0000256" key="10">
    <source>
        <dbReference type="SAM" id="MobiDB-lite"/>
    </source>
</evidence>
<feature type="compositionally biased region" description="Polar residues" evidence="10">
    <location>
        <begin position="1059"/>
        <end position="1072"/>
    </location>
</feature>
<keyword evidence="13" id="KW-1185">Reference proteome</keyword>
<dbReference type="SMART" id="SM00295">
    <property type="entry name" value="B41"/>
    <property type="match status" value="1"/>
</dbReference>
<feature type="compositionally biased region" description="Basic and acidic residues" evidence="10">
    <location>
        <begin position="393"/>
        <end position="404"/>
    </location>
</feature>
<feature type="compositionally biased region" description="Low complexity" evidence="10">
    <location>
        <begin position="909"/>
        <end position="919"/>
    </location>
</feature>
<reference evidence="12 13" key="1">
    <citation type="submission" date="2024-03" db="EMBL/GenBank/DDBJ databases">
        <title>Adaptation during the transition from Ophiocordyceps entomopathogen to insect associate is accompanied by gene loss and intensified selection.</title>
        <authorList>
            <person name="Ward C.M."/>
            <person name="Onetto C.A."/>
            <person name="Borneman A.R."/>
        </authorList>
    </citation>
    <scope>NUCLEOTIDE SEQUENCE [LARGE SCALE GENOMIC DNA]</scope>
    <source>
        <strain evidence="12">AWRI1</strain>
        <tissue evidence="12">Single Adult Female</tissue>
    </source>
</reference>
<keyword evidence="8" id="KW-0206">Cytoskeleton</keyword>
<feature type="region of interest" description="Disordered" evidence="10">
    <location>
        <begin position="698"/>
        <end position="934"/>
    </location>
</feature>
<dbReference type="EMBL" id="JBBCAQ010000035">
    <property type="protein sequence ID" value="KAK7578037.1"/>
    <property type="molecule type" value="Genomic_DNA"/>
</dbReference>
<dbReference type="InterPro" id="IPR019747">
    <property type="entry name" value="FERM_CS"/>
</dbReference>
<keyword evidence="4" id="KW-0963">Cytoplasm</keyword>
<proteinExistence type="predicted"/>
<dbReference type="Pfam" id="PF08736">
    <property type="entry name" value="FA"/>
    <property type="match status" value="1"/>
</dbReference>
<feature type="compositionally biased region" description="Basic and acidic residues" evidence="10">
    <location>
        <begin position="749"/>
        <end position="764"/>
    </location>
</feature>
<feature type="compositionally biased region" description="Low complexity" evidence="10">
    <location>
        <begin position="835"/>
        <end position="851"/>
    </location>
</feature>
<feature type="region of interest" description="Disordered" evidence="10">
    <location>
        <begin position="341"/>
        <end position="679"/>
    </location>
</feature>
<dbReference type="PROSITE" id="PS50057">
    <property type="entry name" value="FERM_3"/>
    <property type="match status" value="1"/>
</dbReference>
<feature type="compositionally biased region" description="Polar residues" evidence="10">
    <location>
        <begin position="1028"/>
        <end position="1038"/>
    </location>
</feature>
<dbReference type="Gene3D" id="3.10.20.90">
    <property type="entry name" value="Phosphatidylinositol 3-kinase Catalytic Subunit, Chain A, domain 1"/>
    <property type="match status" value="1"/>
</dbReference>
<name>A0AAN9T8Y1_9HEMI</name>